<dbReference type="InterPro" id="IPR011993">
    <property type="entry name" value="PH-like_dom_sf"/>
</dbReference>
<feature type="compositionally biased region" description="Low complexity" evidence="3">
    <location>
        <begin position="78"/>
        <end position="103"/>
    </location>
</feature>
<evidence type="ECO:0000256" key="2">
    <source>
        <dbReference type="ARBA" id="ARBA00023242"/>
    </source>
</evidence>
<feature type="compositionally biased region" description="Polar residues" evidence="3">
    <location>
        <begin position="233"/>
        <end position="254"/>
    </location>
</feature>
<organism evidence="5 6">
    <name type="scientific">Ridgeia piscesae</name>
    <name type="common">Tubeworm</name>
    <dbReference type="NCBI Taxonomy" id="27915"/>
    <lineage>
        <taxon>Eukaryota</taxon>
        <taxon>Metazoa</taxon>
        <taxon>Spiralia</taxon>
        <taxon>Lophotrochozoa</taxon>
        <taxon>Annelida</taxon>
        <taxon>Polychaeta</taxon>
        <taxon>Sedentaria</taxon>
        <taxon>Canalipalpata</taxon>
        <taxon>Sabellida</taxon>
        <taxon>Siboglinidae</taxon>
        <taxon>Ridgeia</taxon>
    </lineage>
</organism>
<protein>
    <recommendedName>
        <fullName evidence="4">RanBD1 domain-containing protein</fullName>
    </recommendedName>
</protein>
<accession>A0AAD9ULY9</accession>
<feature type="region of interest" description="Disordered" evidence="3">
    <location>
        <begin position="197"/>
        <end position="286"/>
    </location>
</feature>
<dbReference type="InterPro" id="IPR000156">
    <property type="entry name" value="Ran_bind_dom"/>
</dbReference>
<proteinExistence type="predicted"/>
<feature type="compositionally biased region" description="Basic and acidic residues" evidence="3">
    <location>
        <begin position="548"/>
        <end position="559"/>
    </location>
</feature>
<comment type="subcellular location">
    <subcellularLocation>
        <location evidence="1">Nucleus</location>
    </subcellularLocation>
</comment>
<keyword evidence="2" id="KW-0539">Nucleus</keyword>
<dbReference type="CDD" id="cd13180">
    <property type="entry name" value="RanBD_RanBP3"/>
    <property type="match status" value="1"/>
</dbReference>
<evidence type="ECO:0000259" key="4">
    <source>
        <dbReference type="PROSITE" id="PS50196"/>
    </source>
</evidence>
<evidence type="ECO:0000313" key="5">
    <source>
        <dbReference type="EMBL" id="KAK2194157.1"/>
    </source>
</evidence>
<dbReference type="SMART" id="SM00160">
    <property type="entry name" value="RanBD"/>
    <property type="match status" value="1"/>
</dbReference>
<feature type="region of interest" description="Disordered" evidence="3">
    <location>
        <begin position="325"/>
        <end position="356"/>
    </location>
</feature>
<dbReference type="Gene3D" id="2.30.29.30">
    <property type="entry name" value="Pleckstrin-homology domain (PH domain)/Phosphotyrosine-binding domain (PTB)"/>
    <property type="match status" value="1"/>
</dbReference>
<dbReference type="GO" id="GO:0005634">
    <property type="term" value="C:nucleus"/>
    <property type="evidence" value="ECO:0007669"/>
    <property type="project" value="UniProtKB-SubCell"/>
</dbReference>
<dbReference type="Proteomes" id="UP001209878">
    <property type="component" value="Unassembled WGS sequence"/>
</dbReference>
<evidence type="ECO:0000313" key="6">
    <source>
        <dbReference type="Proteomes" id="UP001209878"/>
    </source>
</evidence>
<feature type="compositionally biased region" description="Basic and acidic residues" evidence="3">
    <location>
        <begin position="506"/>
        <end position="519"/>
    </location>
</feature>
<dbReference type="PROSITE" id="PS50196">
    <property type="entry name" value="RANBD1"/>
    <property type="match status" value="1"/>
</dbReference>
<evidence type="ECO:0000256" key="3">
    <source>
        <dbReference type="SAM" id="MobiDB-lite"/>
    </source>
</evidence>
<evidence type="ECO:0000256" key="1">
    <source>
        <dbReference type="ARBA" id="ARBA00004123"/>
    </source>
</evidence>
<comment type="caution">
    <text evidence="5">The sequence shown here is derived from an EMBL/GenBank/DDBJ whole genome shotgun (WGS) entry which is preliminary data.</text>
</comment>
<feature type="compositionally biased region" description="Polar residues" evidence="3">
    <location>
        <begin position="331"/>
        <end position="341"/>
    </location>
</feature>
<feature type="compositionally biased region" description="Low complexity" evidence="3">
    <location>
        <begin position="37"/>
        <end position="59"/>
    </location>
</feature>
<dbReference type="EMBL" id="JAODUO010000002">
    <property type="protein sequence ID" value="KAK2194157.1"/>
    <property type="molecule type" value="Genomic_DNA"/>
</dbReference>
<feature type="region of interest" description="Disordered" evidence="3">
    <location>
        <begin position="116"/>
        <end position="139"/>
    </location>
</feature>
<feature type="region of interest" description="Disordered" evidence="3">
    <location>
        <begin position="1"/>
        <end position="104"/>
    </location>
</feature>
<sequence>MTELLQTPETGDEEESEGKTEDESQENGAALGSDAVSSTSSTPLLRPSSFKPHSSSSGPGTLAPGRLNNPFETRTAAGSTAPVTSSSDSAASAVSEGAGAIGSTTLASNPFAAARVNPHSVSSSSDNDADKPIVGPAHFTPQSLGATAAATEAAESNVSSRIILRPSALDKQTANFSKTLLDNTSAQKTSFKLEPAKLQSPLATSKQIVSPSDKTVPNDTKRQDDTLADKSSGDASSTNTRHAGSTDSRTTGGATSLGFGTPSSNLFSQGTHEALPSKSQNGSFEGQTDACAGAGFLFGESMKDRVKNTAPTSGFVFGEQLTARAEVPSGAASTSTDSRTGSNSTSKNTTKPASEEVAAVHTLEESAAAEQAKRTKVALEEVEVKTGEEDEYNVFQINAKLYVFQKESQSWIERGRGLLRLNDMSNTERQSFQSRLVMRTQGSLRVVLNTKVFAGMTIDRASPKSVRLTALDEDGLVKIFLIVASPNDADQIFKAIDWRVQQLHMKEQKRESEGGKHLEASASSSSGSMTEKRPVTDSPEDSGPSKKVRVESVHRKDAPTEESNDSSTVDPETEGGVTELVCSLQCYFCTAGHGMIRQAVSELGVTPPSRGCSTTQYSELNTC</sequence>
<dbReference type="GO" id="GO:0006611">
    <property type="term" value="P:protein export from nucleus"/>
    <property type="evidence" value="ECO:0007669"/>
    <property type="project" value="TreeGrafter"/>
</dbReference>
<dbReference type="SUPFAM" id="SSF50729">
    <property type="entry name" value="PH domain-like"/>
    <property type="match status" value="1"/>
</dbReference>
<dbReference type="PANTHER" id="PTHR23138">
    <property type="entry name" value="RAN BINDING PROTEIN"/>
    <property type="match status" value="1"/>
</dbReference>
<feature type="compositionally biased region" description="Polar residues" evidence="3">
    <location>
        <begin position="261"/>
        <end position="286"/>
    </location>
</feature>
<dbReference type="PANTHER" id="PTHR23138:SF142">
    <property type="entry name" value="RAN-BINDING PROTEIN 3B-RELATED"/>
    <property type="match status" value="1"/>
</dbReference>
<name>A0AAD9ULY9_RIDPI</name>
<feature type="region of interest" description="Disordered" evidence="3">
    <location>
        <begin position="506"/>
        <end position="574"/>
    </location>
</feature>
<keyword evidence="6" id="KW-1185">Reference proteome</keyword>
<dbReference type="AlphaFoldDB" id="A0AAD9ULY9"/>
<reference evidence="5" key="1">
    <citation type="journal article" date="2023" name="Mol. Biol. Evol.">
        <title>Third-Generation Sequencing Reveals the Adaptive Role of the Epigenome in Three Deep-Sea Polychaetes.</title>
        <authorList>
            <person name="Perez M."/>
            <person name="Aroh O."/>
            <person name="Sun Y."/>
            <person name="Lan Y."/>
            <person name="Juniper S.K."/>
            <person name="Young C.R."/>
            <person name="Angers B."/>
            <person name="Qian P.Y."/>
        </authorList>
    </citation>
    <scope>NUCLEOTIDE SEQUENCE</scope>
    <source>
        <strain evidence="5">R07B-5</strain>
    </source>
</reference>
<feature type="domain" description="RanBD1" evidence="4">
    <location>
        <begin position="377"/>
        <end position="459"/>
    </location>
</feature>
<feature type="compositionally biased region" description="Low complexity" evidence="3">
    <location>
        <begin position="342"/>
        <end position="351"/>
    </location>
</feature>
<feature type="compositionally biased region" description="Polar residues" evidence="3">
    <location>
        <begin position="201"/>
        <end position="218"/>
    </location>
</feature>
<feature type="compositionally biased region" description="Basic and acidic residues" evidence="3">
    <location>
        <begin position="219"/>
        <end position="232"/>
    </location>
</feature>
<gene>
    <name evidence="5" type="ORF">NP493_2g16015</name>
</gene>
<dbReference type="InterPro" id="IPR045255">
    <property type="entry name" value="RanBP1-like"/>
</dbReference>
<dbReference type="Pfam" id="PF00638">
    <property type="entry name" value="Ran_BP1"/>
    <property type="match status" value="1"/>
</dbReference>